<sequence>MKTLFAFIVAITLSGCASKSEPYDYTEYKNSDPRSVLVVPPINNSSEVIAPYSVLSNVAKPLSESGYYVFPVSLVDETFKSNGLTVAQDIHAVPTQKLHEIFGADAGLYIDIKEYGTSYVVISSDTVVQVDAKLVDLKTGTLLWQGSARAASSEQRSNSGGGLVGALVSAALHQILETATDAGFNVSTLATQRLLSADMYNGILHGPRSPKYGQPVKL</sequence>
<accession>A0A1S1MTP5</accession>
<evidence type="ECO:0008006" key="3">
    <source>
        <dbReference type="Google" id="ProtNLM"/>
    </source>
</evidence>
<keyword evidence="2" id="KW-1185">Reference proteome</keyword>
<dbReference type="EMBL" id="MKJU01000028">
    <property type="protein sequence ID" value="OHU89876.1"/>
    <property type="molecule type" value="Genomic_DNA"/>
</dbReference>
<reference evidence="1 2" key="1">
    <citation type="submission" date="2016-09" db="EMBL/GenBank/DDBJ databases">
        <title>Pseudoalteromonas amylolytica sp. nov., isolated from the surface seawater.</title>
        <authorList>
            <person name="Wu Y.-H."/>
            <person name="Cheng H."/>
            <person name="Jin X.-B."/>
            <person name="Wang C.-S."/>
            <person name="Xu X.-W."/>
        </authorList>
    </citation>
    <scope>NUCLEOTIDE SEQUENCE [LARGE SCALE GENOMIC DNA]</scope>
    <source>
        <strain evidence="1 2">JW1</strain>
    </source>
</reference>
<organism evidence="1 2">
    <name type="scientific">Pseudoalteromonas amylolytica</name>
    <dbReference type="NCBI Taxonomy" id="1859457"/>
    <lineage>
        <taxon>Bacteria</taxon>
        <taxon>Pseudomonadati</taxon>
        <taxon>Pseudomonadota</taxon>
        <taxon>Gammaproteobacteria</taxon>
        <taxon>Alteromonadales</taxon>
        <taxon>Pseudoalteromonadaceae</taxon>
        <taxon>Pseudoalteromonas</taxon>
    </lineage>
</organism>
<dbReference type="Pfam" id="PF05643">
    <property type="entry name" value="GNA1162-like"/>
    <property type="match status" value="1"/>
</dbReference>
<dbReference type="InterPro" id="IPR008517">
    <property type="entry name" value="GNA1162-like"/>
</dbReference>
<dbReference type="AlphaFoldDB" id="A0A1S1MTP5"/>
<gene>
    <name evidence="1" type="ORF">BET10_17230</name>
</gene>
<protein>
    <recommendedName>
        <fullName evidence="3">Lipoprotein</fullName>
    </recommendedName>
</protein>
<dbReference type="Proteomes" id="UP000179786">
    <property type="component" value="Unassembled WGS sequence"/>
</dbReference>
<evidence type="ECO:0000313" key="2">
    <source>
        <dbReference type="Proteomes" id="UP000179786"/>
    </source>
</evidence>
<dbReference type="Gene3D" id="3.40.50.10610">
    <property type="entry name" value="ABC-type transport auxiliary lipoprotein component"/>
    <property type="match status" value="1"/>
</dbReference>
<evidence type="ECO:0000313" key="1">
    <source>
        <dbReference type="EMBL" id="OHU89876.1"/>
    </source>
</evidence>
<name>A0A1S1MTP5_9GAMM</name>
<dbReference type="PROSITE" id="PS51257">
    <property type="entry name" value="PROKAR_LIPOPROTEIN"/>
    <property type="match status" value="1"/>
</dbReference>
<proteinExistence type="predicted"/>
<comment type="caution">
    <text evidence="1">The sequence shown here is derived from an EMBL/GenBank/DDBJ whole genome shotgun (WGS) entry which is preliminary data.</text>
</comment>
<dbReference type="STRING" id="1859457.BET10_17230"/>